<dbReference type="PROSITE" id="PS51219">
    <property type="entry name" value="DPCK"/>
    <property type="match status" value="1"/>
</dbReference>
<evidence type="ECO:0000256" key="3">
    <source>
        <dbReference type="ARBA" id="ARBA00022840"/>
    </source>
</evidence>
<dbReference type="CDD" id="cd02022">
    <property type="entry name" value="DPCK"/>
    <property type="match status" value="1"/>
</dbReference>
<organism evidence="7 8">
    <name type="scientific">Crateriforma conspicua</name>
    <dbReference type="NCBI Taxonomy" id="2527996"/>
    <lineage>
        <taxon>Bacteria</taxon>
        <taxon>Pseudomonadati</taxon>
        <taxon>Planctomycetota</taxon>
        <taxon>Planctomycetia</taxon>
        <taxon>Planctomycetales</taxon>
        <taxon>Planctomycetaceae</taxon>
        <taxon>Crateriforma</taxon>
    </lineage>
</organism>
<dbReference type="GO" id="GO:0015937">
    <property type="term" value="P:coenzyme A biosynthetic process"/>
    <property type="evidence" value="ECO:0007669"/>
    <property type="project" value="UniProtKB-UniRule"/>
</dbReference>
<keyword evidence="8" id="KW-1185">Reference proteome</keyword>
<comment type="caution">
    <text evidence="7">The sequence shown here is derived from an EMBL/GenBank/DDBJ whole genome shotgun (WGS) entry which is preliminary data.</text>
</comment>
<dbReference type="GO" id="GO:0005737">
    <property type="term" value="C:cytoplasm"/>
    <property type="evidence" value="ECO:0007669"/>
    <property type="project" value="UniProtKB-SubCell"/>
</dbReference>
<comment type="function">
    <text evidence="5">Catalyzes the phosphorylation of the 3'-hydroxyl group of dephosphocoenzyme A to form coenzyme A.</text>
</comment>
<evidence type="ECO:0000313" key="8">
    <source>
        <dbReference type="Proteomes" id="UP000317238"/>
    </source>
</evidence>
<comment type="pathway">
    <text evidence="5">Cofactor biosynthesis; coenzyme A biosynthesis; CoA from (R)-pantothenate: step 5/5.</text>
</comment>
<protein>
    <recommendedName>
        <fullName evidence="5 6">Dephospho-CoA kinase</fullName>
        <ecNumber evidence="5 6">2.7.1.24</ecNumber>
    </recommendedName>
    <alternativeName>
        <fullName evidence="5">Dephosphocoenzyme A kinase</fullName>
    </alternativeName>
</protein>
<dbReference type="Proteomes" id="UP000317238">
    <property type="component" value="Unassembled WGS sequence"/>
</dbReference>
<dbReference type="Pfam" id="PF01121">
    <property type="entry name" value="CoaE"/>
    <property type="match status" value="1"/>
</dbReference>
<dbReference type="RefSeq" id="WP_197203494.1">
    <property type="nucleotide sequence ID" value="NZ_SJPL01000001.1"/>
</dbReference>
<gene>
    <name evidence="5 7" type="primary">coaE</name>
    <name evidence="7" type="ORF">Pan14r_17710</name>
</gene>
<evidence type="ECO:0000313" key="7">
    <source>
        <dbReference type="EMBL" id="TWT69483.1"/>
    </source>
</evidence>
<keyword evidence="3 5" id="KW-0067">ATP-binding</keyword>
<dbReference type="UniPathway" id="UPA00241">
    <property type="reaction ID" value="UER00356"/>
</dbReference>
<dbReference type="GO" id="GO:0005524">
    <property type="term" value="F:ATP binding"/>
    <property type="evidence" value="ECO:0007669"/>
    <property type="project" value="UniProtKB-UniRule"/>
</dbReference>
<proteinExistence type="inferred from homology"/>
<evidence type="ECO:0000256" key="6">
    <source>
        <dbReference type="NCBIfam" id="TIGR00152"/>
    </source>
</evidence>
<dbReference type="PANTHER" id="PTHR10695">
    <property type="entry name" value="DEPHOSPHO-COA KINASE-RELATED"/>
    <property type="match status" value="1"/>
</dbReference>
<dbReference type="SUPFAM" id="SSF52540">
    <property type="entry name" value="P-loop containing nucleoside triphosphate hydrolases"/>
    <property type="match status" value="1"/>
</dbReference>
<evidence type="ECO:0000256" key="1">
    <source>
        <dbReference type="ARBA" id="ARBA00009018"/>
    </source>
</evidence>
<dbReference type="InterPro" id="IPR027417">
    <property type="entry name" value="P-loop_NTPase"/>
</dbReference>
<evidence type="ECO:0000256" key="5">
    <source>
        <dbReference type="HAMAP-Rule" id="MF_00376"/>
    </source>
</evidence>
<dbReference type="InterPro" id="IPR001977">
    <property type="entry name" value="Depp_CoAkinase"/>
</dbReference>
<comment type="subcellular location">
    <subcellularLocation>
        <location evidence="5">Cytoplasm</location>
    </subcellularLocation>
</comment>
<dbReference type="EC" id="2.7.1.24" evidence="5 6"/>
<dbReference type="GO" id="GO:0004140">
    <property type="term" value="F:dephospho-CoA kinase activity"/>
    <property type="evidence" value="ECO:0007669"/>
    <property type="project" value="UniProtKB-UniRule"/>
</dbReference>
<keyword evidence="5 7" id="KW-0808">Transferase</keyword>
<keyword evidence="5" id="KW-0963">Cytoplasm</keyword>
<dbReference type="HAMAP" id="MF_00376">
    <property type="entry name" value="Dephospho_CoA_kinase"/>
    <property type="match status" value="1"/>
</dbReference>
<keyword evidence="4 5" id="KW-0173">Coenzyme A biosynthesis</keyword>
<keyword evidence="2 5" id="KW-0547">Nucleotide-binding</keyword>
<keyword evidence="5 7" id="KW-0418">Kinase</keyword>
<dbReference type="EMBL" id="SJPL01000001">
    <property type="protein sequence ID" value="TWT69483.1"/>
    <property type="molecule type" value="Genomic_DNA"/>
</dbReference>
<evidence type="ECO:0000256" key="2">
    <source>
        <dbReference type="ARBA" id="ARBA00022741"/>
    </source>
</evidence>
<reference evidence="7 8" key="1">
    <citation type="submission" date="2019-02" db="EMBL/GenBank/DDBJ databases">
        <title>Deep-cultivation of Planctomycetes and their phenomic and genomic characterization uncovers novel biology.</title>
        <authorList>
            <person name="Wiegand S."/>
            <person name="Jogler M."/>
            <person name="Boedeker C."/>
            <person name="Pinto D."/>
            <person name="Vollmers J."/>
            <person name="Rivas-Marin E."/>
            <person name="Kohn T."/>
            <person name="Peeters S.H."/>
            <person name="Heuer A."/>
            <person name="Rast P."/>
            <person name="Oberbeckmann S."/>
            <person name="Bunk B."/>
            <person name="Jeske O."/>
            <person name="Meyerdierks A."/>
            <person name="Storesund J.E."/>
            <person name="Kallscheuer N."/>
            <person name="Luecker S."/>
            <person name="Lage O.M."/>
            <person name="Pohl T."/>
            <person name="Merkel B.J."/>
            <person name="Hornburger P."/>
            <person name="Mueller R.-W."/>
            <person name="Bruemmer F."/>
            <person name="Labrenz M."/>
            <person name="Spormann A.M."/>
            <person name="Op Den Camp H."/>
            <person name="Overmann J."/>
            <person name="Amann R."/>
            <person name="Jetten M.S.M."/>
            <person name="Mascher T."/>
            <person name="Medema M.H."/>
            <person name="Devos D.P."/>
            <person name="Kaster A.-K."/>
            <person name="Ovreas L."/>
            <person name="Rohde M."/>
            <person name="Galperin M.Y."/>
            <person name="Jogler C."/>
        </authorList>
    </citation>
    <scope>NUCLEOTIDE SEQUENCE [LARGE SCALE GENOMIC DNA]</scope>
    <source>
        <strain evidence="7 8">Pan14r</strain>
    </source>
</reference>
<sequence>MIILGLVGNPASGKSAVGEAVQQCGAPWINADLVAKEVLDAPPQRAALQQAFGDDVIASTGPIDRAKLAEQVFGDDPASTDRLRRLESIVHPATRQRIRQQLVDLAVDQTTMCVLEVPLMFESDWDVVCDAIWCVDAPWSRRCRWAEKRGWTPDELRRRQDKQLSIQQKARRSNWLIHNDGTLDDLRNRVARRLAQWSGRPSSDVTWPIEVSRWFDPASAHCHFVRP</sequence>
<dbReference type="Gene3D" id="3.40.50.300">
    <property type="entry name" value="P-loop containing nucleotide triphosphate hydrolases"/>
    <property type="match status" value="1"/>
</dbReference>
<name>A0A5C5Y421_9PLAN</name>
<accession>A0A5C5Y421</accession>
<comment type="catalytic activity">
    <reaction evidence="5">
        <text>3'-dephospho-CoA + ATP = ADP + CoA + H(+)</text>
        <dbReference type="Rhea" id="RHEA:18245"/>
        <dbReference type="ChEBI" id="CHEBI:15378"/>
        <dbReference type="ChEBI" id="CHEBI:30616"/>
        <dbReference type="ChEBI" id="CHEBI:57287"/>
        <dbReference type="ChEBI" id="CHEBI:57328"/>
        <dbReference type="ChEBI" id="CHEBI:456216"/>
        <dbReference type="EC" id="2.7.1.24"/>
    </reaction>
</comment>
<dbReference type="NCBIfam" id="TIGR00152">
    <property type="entry name" value="dephospho-CoA kinase"/>
    <property type="match status" value="1"/>
</dbReference>
<feature type="binding site" evidence="5">
    <location>
        <begin position="11"/>
        <end position="16"/>
    </location>
    <ligand>
        <name>ATP</name>
        <dbReference type="ChEBI" id="CHEBI:30616"/>
    </ligand>
</feature>
<evidence type="ECO:0000256" key="4">
    <source>
        <dbReference type="ARBA" id="ARBA00022993"/>
    </source>
</evidence>
<dbReference type="PANTHER" id="PTHR10695:SF46">
    <property type="entry name" value="BIFUNCTIONAL COENZYME A SYNTHASE-RELATED"/>
    <property type="match status" value="1"/>
</dbReference>
<comment type="similarity">
    <text evidence="1 5">Belongs to the CoaE family.</text>
</comment>
<dbReference type="AlphaFoldDB" id="A0A5C5Y421"/>